<feature type="transmembrane region" description="Helical" evidence="7">
    <location>
        <begin position="105"/>
        <end position="123"/>
    </location>
</feature>
<evidence type="ECO:0000256" key="3">
    <source>
        <dbReference type="ARBA" id="ARBA00022475"/>
    </source>
</evidence>
<reference evidence="8 9" key="1">
    <citation type="submission" date="2020-04" db="EMBL/GenBank/DDBJ databases">
        <authorList>
            <person name="Basu S."/>
            <person name="Maruthanayagam V."/>
            <person name="Chakraborty S."/>
            <person name="Pramanik A."/>
            <person name="Mukherjee J."/>
            <person name="Brink B."/>
        </authorList>
    </citation>
    <scope>NUCLEOTIDE SEQUENCE [LARGE SCALE GENOMIC DNA]</scope>
    <source>
        <strain evidence="8 9">AP17</strain>
    </source>
</reference>
<dbReference type="NCBIfam" id="NF004906">
    <property type="entry name" value="PRK06265.2-1"/>
    <property type="match status" value="1"/>
</dbReference>
<keyword evidence="2" id="KW-0813">Transport</keyword>
<feature type="transmembrane region" description="Helical" evidence="7">
    <location>
        <begin position="79"/>
        <end position="98"/>
    </location>
</feature>
<protein>
    <submittedName>
        <fullName evidence="8">Cobalt transporter CbiM</fullName>
    </submittedName>
</protein>
<keyword evidence="3" id="KW-1003">Cell membrane</keyword>
<dbReference type="NCBIfam" id="NF004905">
    <property type="entry name" value="PRK06265.1-5"/>
    <property type="match status" value="1"/>
</dbReference>
<organism evidence="8 9">
    <name type="scientific">Oxynema aestuarii AP17</name>
    <dbReference type="NCBI Taxonomy" id="2064643"/>
    <lineage>
        <taxon>Bacteria</taxon>
        <taxon>Bacillati</taxon>
        <taxon>Cyanobacteriota</taxon>
        <taxon>Cyanophyceae</taxon>
        <taxon>Oscillatoriophycideae</taxon>
        <taxon>Oscillatoriales</taxon>
        <taxon>Oscillatoriaceae</taxon>
        <taxon>Oxynema</taxon>
        <taxon>Oxynema aestuarii</taxon>
    </lineage>
</organism>
<proteinExistence type="predicted"/>
<evidence type="ECO:0000313" key="8">
    <source>
        <dbReference type="EMBL" id="QIZ72633.1"/>
    </source>
</evidence>
<evidence type="ECO:0000256" key="5">
    <source>
        <dbReference type="ARBA" id="ARBA00022989"/>
    </source>
</evidence>
<keyword evidence="9" id="KW-1185">Reference proteome</keyword>
<keyword evidence="4 7" id="KW-0812">Transmembrane</keyword>
<gene>
    <name evidence="8" type="primary">cbiM</name>
    <name evidence="8" type="ORF">HCG48_20235</name>
</gene>
<evidence type="ECO:0000256" key="7">
    <source>
        <dbReference type="SAM" id="Phobius"/>
    </source>
</evidence>
<evidence type="ECO:0000313" key="9">
    <source>
        <dbReference type="Proteomes" id="UP000500857"/>
    </source>
</evidence>
<dbReference type="InterPro" id="IPR002751">
    <property type="entry name" value="CbiM/NikMN"/>
</dbReference>
<accession>A0A6H1U3M8</accession>
<feature type="transmembrane region" description="Helical" evidence="7">
    <location>
        <begin position="143"/>
        <end position="165"/>
    </location>
</feature>
<keyword evidence="5 7" id="KW-1133">Transmembrane helix</keyword>
<dbReference type="Proteomes" id="UP000500857">
    <property type="component" value="Chromosome"/>
</dbReference>
<feature type="transmembrane region" description="Helical" evidence="7">
    <location>
        <begin position="6"/>
        <end position="28"/>
    </location>
</feature>
<evidence type="ECO:0000256" key="1">
    <source>
        <dbReference type="ARBA" id="ARBA00004651"/>
    </source>
</evidence>
<dbReference type="EMBL" id="CP051167">
    <property type="protein sequence ID" value="QIZ72633.1"/>
    <property type="molecule type" value="Genomic_DNA"/>
</dbReference>
<name>A0A6H1U3M8_9CYAN</name>
<sequence>MHIPDGILPAKICIAGYAIASGFTWYSLRQIDRQPDSQAQIPKASLLTAGFFVASWIHIPIPPVSVHLILNGLLGTVLGYYAFPAIAIGLFFQAVMFGHGGLSTLGVNATMMGVPALISYHLFQWRYPFVKRWGSWASNLFAFLAGAIGLGLAALIFFSLVITTIPEGFDDRTERGAIYGLILAHLPLMAIEGAFTAMLVGFLQRVKPELIEDRR</sequence>
<keyword evidence="6 7" id="KW-0472">Membrane</keyword>
<dbReference type="Gene3D" id="1.10.1760.20">
    <property type="match status" value="1"/>
</dbReference>
<dbReference type="PANTHER" id="PTHR34229:SF1">
    <property type="entry name" value="METAL TRANSPORT PROTEIN HI_1621-RELATED"/>
    <property type="match status" value="1"/>
</dbReference>
<dbReference type="Pfam" id="PF01891">
    <property type="entry name" value="CbiM"/>
    <property type="match status" value="1"/>
</dbReference>
<feature type="transmembrane region" description="Helical" evidence="7">
    <location>
        <begin position="40"/>
        <end position="59"/>
    </location>
</feature>
<dbReference type="GO" id="GO:0000041">
    <property type="term" value="P:transition metal ion transport"/>
    <property type="evidence" value="ECO:0007669"/>
    <property type="project" value="InterPro"/>
</dbReference>
<dbReference type="PANTHER" id="PTHR34229">
    <property type="entry name" value="METAL TRANSPORT PROTEIN HI_1621-RELATED"/>
    <property type="match status" value="1"/>
</dbReference>
<evidence type="ECO:0000256" key="6">
    <source>
        <dbReference type="ARBA" id="ARBA00023136"/>
    </source>
</evidence>
<dbReference type="AlphaFoldDB" id="A0A6H1U3M8"/>
<feature type="transmembrane region" description="Helical" evidence="7">
    <location>
        <begin position="177"/>
        <end position="203"/>
    </location>
</feature>
<comment type="subcellular location">
    <subcellularLocation>
        <location evidence="1">Cell membrane</location>
        <topology evidence="1">Multi-pass membrane protein</topology>
    </subcellularLocation>
</comment>
<evidence type="ECO:0000256" key="4">
    <source>
        <dbReference type="ARBA" id="ARBA00022692"/>
    </source>
</evidence>
<dbReference type="RefSeq" id="WP_168570781.1">
    <property type="nucleotide sequence ID" value="NZ_CP051167.1"/>
</dbReference>
<dbReference type="KEGG" id="oxy:HCG48_20235"/>
<evidence type="ECO:0000256" key="2">
    <source>
        <dbReference type="ARBA" id="ARBA00022448"/>
    </source>
</evidence>
<dbReference type="GO" id="GO:0005886">
    <property type="term" value="C:plasma membrane"/>
    <property type="evidence" value="ECO:0007669"/>
    <property type="project" value="UniProtKB-SubCell"/>
</dbReference>